<comment type="caution">
    <text evidence="2">The sequence shown here is derived from an EMBL/GenBank/DDBJ whole genome shotgun (WGS) entry which is preliminary data.</text>
</comment>
<dbReference type="NCBIfam" id="NF046077">
    <property type="entry name" value="LPS_M949_RS01915"/>
    <property type="match status" value="1"/>
</dbReference>
<sequence>MKTKVILLILLSINCFSQQIVLKNIEQSILNNFIDNKVKVLKALQFDDKNGKNYLTVTIQEDRTDDDVSKTLLVQHRIQKSQGEYELIRQIIDYETKCEFDNELNFIDKSLVISDLDKNKYAEITFLYKIGCRSDVSPVGLKLMVIENGNKAAIRGNTIPSGFESMKEKTSDAAFKKLPKVIQDQANRLWNKFAPEF</sequence>
<feature type="chain" id="PRO_5047085190" evidence="1">
    <location>
        <begin position="18"/>
        <end position="197"/>
    </location>
</feature>
<keyword evidence="3" id="KW-1185">Reference proteome</keyword>
<protein>
    <submittedName>
        <fullName evidence="2">Uncharacterized protein</fullName>
    </submittedName>
</protein>
<accession>A0ABM9ANE0</accession>
<reference evidence="2" key="1">
    <citation type="submission" date="2021-12" db="EMBL/GenBank/DDBJ databases">
        <authorList>
            <person name="Rodrigo-Torres L."/>
            <person name="Arahal R. D."/>
            <person name="Lucena T."/>
        </authorList>
    </citation>
    <scope>NUCLEOTIDE SEQUENCE</scope>
    <source>
        <strain evidence="2">CECT 8858</strain>
    </source>
</reference>
<dbReference type="InterPro" id="IPR058148">
    <property type="entry name" value="M949_RS01915-like_dom"/>
</dbReference>
<feature type="signal peptide" evidence="1">
    <location>
        <begin position="1"/>
        <end position="17"/>
    </location>
</feature>
<evidence type="ECO:0000256" key="1">
    <source>
        <dbReference type="SAM" id="SignalP"/>
    </source>
</evidence>
<dbReference type="EMBL" id="CAKLPY010000001">
    <property type="protein sequence ID" value="CAH0995357.1"/>
    <property type="molecule type" value="Genomic_DNA"/>
</dbReference>
<dbReference type="Proteomes" id="UP000837932">
    <property type="component" value="Unassembled WGS sequence"/>
</dbReference>
<dbReference type="RefSeq" id="WP_238805908.1">
    <property type="nucleotide sequence ID" value="NZ_CAKLPY010000001.1"/>
</dbReference>
<evidence type="ECO:0000313" key="2">
    <source>
        <dbReference type="EMBL" id="CAH0995357.1"/>
    </source>
</evidence>
<keyword evidence="1" id="KW-0732">Signal</keyword>
<name>A0ABM9ANE0_9BACT</name>
<gene>
    <name evidence="2" type="ORF">EMA8858_01478</name>
</gene>
<evidence type="ECO:0000313" key="3">
    <source>
        <dbReference type="Proteomes" id="UP000837932"/>
    </source>
</evidence>
<proteinExistence type="predicted"/>
<organism evidence="2 3">
    <name type="scientific">Emticicia aquatica</name>
    <dbReference type="NCBI Taxonomy" id="1681835"/>
    <lineage>
        <taxon>Bacteria</taxon>
        <taxon>Pseudomonadati</taxon>
        <taxon>Bacteroidota</taxon>
        <taxon>Cytophagia</taxon>
        <taxon>Cytophagales</taxon>
        <taxon>Leadbetterellaceae</taxon>
        <taxon>Emticicia</taxon>
    </lineage>
</organism>